<dbReference type="EMBL" id="JAPFFF010000009">
    <property type="protein sequence ID" value="KAK8881846.1"/>
    <property type="molecule type" value="Genomic_DNA"/>
</dbReference>
<keyword evidence="2" id="KW-1185">Reference proteome</keyword>
<organism evidence="1 2">
    <name type="scientific">Tritrichomonas musculus</name>
    <dbReference type="NCBI Taxonomy" id="1915356"/>
    <lineage>
        <taxon>Eukaryota</taxon>
        <taxon>Metamonada</taxon>
        <taxon>Parabasalia</taxon>
        <taxon>Tritrichomonadida</taxon>
        <taxon>Tritrichomonadidae</taxon>
        <taxon>Tritrichomonas</taxon>
    </lineage>
</organism>
<dbReference type="PANTHER" id="PTHR46060">
    <property type="entry name" value="MARINER MOS1 TRANSPOSASE-LIKE PROTEIN"/>
    <property type="match status" value="1"/>
</dbReference>
<sequence>MSLEQRFVIKYLLRKETKPKDIIAELQQVYGEDAYSPASTYFWIKEIKLGRGDLHTIPSPGRTPDEQIDDLILRELNFDPFITARMISRKAHCAHSTILSHLIDSLHMKNIHLRWIPHQLNALHKSVRVEISRTILCYLDKAKKK</sequence>
<evidence type="ECO:0000313" key="2">
    <source>
        <dbReference type="Proteomes" id="UP001470230"/>
    </source>
</evidence>
<proteinExistence type="predicted"/>
<comment type="caution">
    <text evidence="1">The sequence shown here is derived from an EMBL/GenBank/DDBJ whole genome shotgun (WGS) entry which is preliminary data.</text>
</comment>
<evidence type="ECO:0000313" key="1">
    <source>
        <dbReference type="EMBL" id="KAK8881846.1"/>
    </source>
</evidence>
<reference evidence="1 2" key="1">
    <citation type="submission" date="2024-04" db="EMBL/GenBank/DDBJ databases">
        <title>Tritrichomonas musculus Genome.</title>
        <authorList>
            <person name="Alves-Ferreira E."/>
            <person name="Grigg M."/>
            <person name="Lorenzi H."/>
            <person name="Galac M."/>
        </authorList>
    </citation>
    <scope>NUCLEOTIDE SEQUENCE [LARGE SCALE GENOMIC DNA]</scope>
    <source>
        <strain evidence="1 2">EAF2021</strain>
    </source>
</reference>
<evidence type="ECO:0008006" key="3">
    <source>
        <dbReference type="Google" id="ProtNLM"/>
    </source>
</evidence>
<dbReference type="PANTHER" id="PTHR46060:SF1">
    <property type="entry name" value="MARINER MOS1 TRANSPOSASE-LIKE PROTEIN"/>
    <property type="match status" value="1"/>
</dbReference>
<accession>A0ABR2JSI2</accession>
<dbReference type="InterPro" id="IPR052709">
    <property type="entry name" value="Transposase-MT_Hybrid"/>
</dbReference>
<dbReference type="Proteomes" id="UP001470230">
    <property type="component" value="Unassembled WGS sequence"/>
</dbReference>
<name>A0ABR2JSI2_9EUKA</name>
<protein>
    <recommendedName>
        <fullName evidence="3">Mos1 transposase HTH domain-containing protein</fullName>
    </recommendedName>
</protein>
<gene>
    <name evidence="1" type="ORF">M9Y10_044482</name>
</gene>